<evidence type="ECO:0000313" key="3">
    <source>
        <dbReference type="Proteomes" id="UP001221898"/>
    </source>
</evidence>
<evidence type="ECO:0000256" key="1">
    <source>
        <dbReference type="SAM" id="MobiDB-lite"/>
    </source>
</evidence>
<keyword evidence="3" id="KW-1185">Reference proteome</keyword>
<organism evidence="2 3">
    <name type="scientific">Aldrovandia affinis</name>
    <dbReference type="NCBI Taxonomy" id="143900"/>
    <lineage>
        <taxon>Eukaryota</taxon>
        <taxon>Metazoa</taxon>
        <taxon>Chordata</taxon>
        <taxon>Craniata</taxon>
        <taxon>Vertebrata</taxon>
        <taxon>Euteleostomi</taxon>
        <taxon>Actinopterygii</taxon>
        <taxon>Neopterygii</taxon>
        <taxon>Teleostei</taxon>
        <taxon>Notacanthiformes</taxon>
        <taxon>Halosauridae</taxon>
        <taxon>Aldrovandia</taxon>
    </lineage>
</organism>
<dbReference type="EMBL" id="JAINUG010000085">
    <property type="protein sequence ID" value="KAJ8399155.1"/>
    <property type="molecule type" value="Genomic_DNA"/>
</dbReference>
<reference evidence="2" key="1">
    <citation type="journal article" date="2023" name="Science">
        <title>Genome structures resolve the early diversification of teleost fishes.</title>
        <authorList>
            <person name="Parey E."/>
            <person name="Louis A."/>
            <person name="Montfort J."/>
            <person name="Bouchez O."/>
            <person name="Roques C."/>
            <person name="Iampietro C."/>
            <person name="Lluch J."/>
            <person name="Castinel A."/>
            <person name="Donnadieu C."/>
            <person name="Desvignes T."/>
            <person name="Floi Bucao C."/>
            <person name="Jouanno E."/>
            <person name="Wen M."/>
            <person name="Mejri S."/>
            <person name="Dirks R."/>
            <person name="Jansen H."/>
            <person name="Henkel C."/>
            <person name="Chen W.J."/>
            <person name="Zahm M."/>
            <person name="Cabau C."/>
            <person name="Klopp C."/>
            <person name="Thompson A.W."/>
            <person name="Robinson-Rechavi M."/>
            <person name="Braasch I."/>
            <person name="Lecointre G."/>
            <person name="Bobe J."/>
            <person name="Postlethwait J.H."/>
            <person name="Berthelot C."/>
            <person name="Roest Crollius H."/>
            <person name="Guiguen Y."/>
        </authorList>
    </citation>
    <scope>NUCLEOTIDE SEQUENCE</scope>
    <source>
        <strain evidence="2">NC1722</strain>
    </source>
</reference>
<accession>A0AAD7SAW0</accession>
<dbReference type="Proteomes" id="UP001221898">
    <property type="component" value="Unassembled WGS sequence"/>
</dbReference>
<name>A0AAD7SAW0_9TELE</name>
<sequence length="171" mass="18909">MRRGSGAEMSPERTDPSGWGSGTRLWPSLCPEGALPVELRVPLCCLAQRVRRLYRTSQADAQQTLIRAEPSGNGEPSAPRGWMRCSLFQLSSPDGFSNALFHFRDSRGLGGGSSGNRDVSQPRRIAEQTRSNYPPTRLRGSRAALLALPAAERSPLRALWQSHFHWHRGTC</sequence>
<feature type="region of interest" description="Disordered" evidence="1">
    <location>
        <begin position="111"/>
        <end position="134"/>
    </location>
</feature>
<dbReference type="AlphaFoldDB" id="A0AAD7SAW0"/>
<gene>
    <name evidence="2" type="ORF">AAFF_G00415340</name>
</gene>
<feature type="region of interest" description="Disordered" evidence="1">
    <location>
        <begin position="1"/>
        <end position="23"/>
    </location>
</feature>
<comment type="caution">
    <text evidence="2">The sequence shown here is derived from an EMBL/GenBank/DDBJ whole genome shotgun (WGS) entry which is preliminary data.</text>
</comment>
<evidence type="ECO:0000313" key="2">
    <source>
        <dbReference type="EMBL" id="KAJ8399155.1"/>
    </source>
</evidence>
<proteinExistence type="predicted"/>
<protein>
    <submittedName>
        <fullName evidence="2">Uncharacterized protein</fullName>
    </submittedName>
</protein>